<dbReference type="Pfam" id="PF17874">
    <property type="entry name" value="TPR_MalT"/>
    <property type="match status" value="1"/>
</dbReference>
<keyword evidence="1" id="KW-0805">Transcription regulation</keyword>
<dbReference type="EMBL" id="JARJLM010000391">
    <property type="protein sequence ID" value="MDF3835849.1"/>
    <property type="molecule type" value="Genomic_DNA"/>
</dbReference>
<dbReference type="Gene3D" id="3.40.50.300">
    <property type="entry name" value="P-loop containing nucleotide triphosphate hydrolases"/>
    <property type="match status" value="1"/>
</dbReference>
<feature type="compositionally biased region" description="Pro residues" evidence="4">
    <location>
        <begin position="860"/>
        <end position="870"/>
    </location>
</feature>
<evidence type="ECO:0000313" key="7">
    <source>
        <dbReference type="Proteomes" id="UP001216674"/>
    </source>
</evidence>
<dbReference type="InterPro" id="IPR059106">
    <property type="entry name" value="WHD_MalT"/>
</dbReference>
<sequence length="948" mass="104784">MTERAIRFPPTTTGVENPSQEENVGIRQSPLVTTKLKPPFNKAKLIERARLVEILGQTLAHKLVLIHGPAGFGKTTLAAQWYARLSQEGAVVAWLSVDASDNDLERLLAYVVEAIRAVEPDIGSGLAQVIESNPGNATEFVLGSLINEFELYDQEFVLFLDDWHLISEPKIHEALELFLSRVPPNFHLIVASRTRVGLPLARLRVQNELIEINATDLRFDYEESSMFMSNTKALELSPADLATLWRSTEGWVAALQLAAISLRRVGNRESLLHWASGTPRDISEYLAENVLASLPNDMVDFLLKTSLLGRLSPGLCNAVTGRQDSAHILDVLERQDLFLLPLDEDRQWFRYHHLFARFLQRKLERDFPTLIPSLHLAASAWFSLHGQTMESLSHALAAGEKHRAIELVERDAMSLVQNSYMGSLLGLVSQLPKDLLVDRPLLQTAIAWANCLTHHPHAAEEALSHVARVAANATPSEKKLLTHESDVIRACIAIYADEIDDVGLMVQPCLESSSEYPPWVVGVAANILTYRYIHTFQFDKVPPLQTWARDFQDRAQGLFSAVYGRCFSGIAAYWSGSLPLGKKNFLDAFVLAQKTAGKESHAAHLSGSLLGQVKYEMNELEEAEQLLQDSRVLGFEGGVVDFYIATFISSARLMVLKGDRGAASIILKEGQETAKHVGLTRLGVAVACEQARISLLAGDIHTAEQILDSSHFQQYDGEPPAAGIEGQIWDALQVARARLLCEQGHPEQAIAILRIQSERARATGRMYHEIVVSVLLTIALSLSGNESEAEDVLTRAVTEGVSLGFVRVFLDEGQRVIGLLERLREKARRHQGSSDALSDVGAAANQLLAASKAPARGLPLPVPMQQPTPRPNAGDDSKLPFDDRLKGREIEILKLIDQGHSNKEIARALSISVDTVKWYLKSIFNKLCVARRGQAIAEARRLRLLDKA</sequence>
<feature type="region of interest" description="Disordered" evidence="4">
    <location>
        <begin position="1"/>
        <end position="27"/>
    </location>
</feature>
<dbReference type="InterPro" id="IPR003593">
    <property type="entry name" value="AAA+_ATPase"/>
</dbReference>
<evidence type="ECO:0000256" key="1">
    <source>
        <dbReference type="ARBA" id="ARBA00023015"/>
    </source>
</evidence>
<evidence type="ECO:0000313" key="6">
    <source>
        <dbReference type="EMBL" id="MDF3835849.1"/>
    </source>
</evidence>
<protein>
    <submittedName>
        <fullName evidence="6">LuxR C-terminal-related transcriptional regulator</fullName>
    </submittedName>
</protein>
<proteinExistence type="predicted"/>
<comment type="caution">
    <text evidence="6">The sequence shown here is derived from an EMBL/GenBank/DDBJ whole genome shotgun (WGS) entry which is preliminary data.</text>
</comment>
<dbReference type="InterPro" id="IPR011990">
    <property type="entry name" value="TPR-like_helical_dom_sf"/>
</dbReference>
<dbReference type="PRINTS" id="PR00038">
    <property type="entry name" value="HTHLUXR"/>
</dbReference>
<dbReference type="SMART" id="SM00382">
    <property type="entry name" value="AAA"/>
    <property type="match status" value="1"/>
</dbReference>
<dbReference type="PROSITE" id="PS00622">
    <property type="entry name" value="HTH_LUXR_1"/>
    <property type="match status" value="1"/>
</dbReference>
<dbReference type="Gene3D" id="1.25.40.10">
    <property type="entry name" value="Tetratricopeptide repeat domain"/>
    <property type="match status" value="1"/>
</dbReference>
<dbReference type="SUPFAM" id="SSF46894">
    <property type="entry name" value="C-terminal effector domain of the bipartite response regulators"/>
    <property type="match status" value="1"/>
</dbReference>
<evidence type="ECO:0000256" key="4">
    <source>
        <dbReference type="SAM" id="MobiDB-lite"/>
    </source>
</evidence>
<dbReference type="CDD" id="cd06170">
    <property type="entry name" value="LuxR_C_like"/>
    <property type="match status" value="1"/>
</dbReference>
<feature type="domain" description="HTH luxR-type" evidence="5">
    <location>
        <begin position="878"/>
        <end position="943"/>
    </location>
</feature>
<evidence type="ECO:0000259" key="5">
    <source>
        <dbReference type="PROSITE" id="PS50043"/>
    </source>
</evidence>
<dbReference type="Gene3D" id="1.10.10.10">
    <property type="entry name" value="Winged helix-like DNA-binding domain superfamily/Winged helix DNA-binding domain"/>
    <property type="match status" value="1"/>
</dbReference>
<dbReference type="Pfam" id="PF25873">
    <property type="entry name" value="WHD_MalT"/>
    <property type="match status" value="1"/>
</dbReference>
<dbReference type="PANTHER" id="PTHR44688">
    <property type="entry name" value="DNA-BINDING TRANSCRIPTIONAL ACTIVATOR DEVR_DOSR"/>
    <property type="match status" value="1"/>
</dbReference>
<dbReference type="SUPFAM" id="SSF52540">
    <property type="entry name" value="P-loop containing nucleoside triphosphate hydrolases"/>
    <property type="match status" value="1"/>
</dbReference>
<keyword evidence="7" id="KW-1185">Reference proteome</keyword>
<dbReference type="InterPro" id="IPR000792">
    <property type="entry name" value="Tscrpt_reg_LuxR_C"/>
</dbReference>
<dbReference type="Pfam" id="PF00196">
    <property type="entry name" value="GerE"/>
    <property type="match status" value="1"/>
</dbReference>
<evidence type="ECO:0000256" key="3">
    <source>
        <dbReference type="ARBA" id="ARBA00023163"/>
    </source>
</evidence>
<dbReference type="InterPro" id="IPR036388">
    <property type="entry name" value="WH-like_DNA-bd_sf"/>
</dbReference>
<dbReference type="Pfam" id="PF13191">
    <property type="entry name" value="AAA_16"/>
    <property type="match status" value="1"/>
</dbReference>
<dbReference type="Proteomes" id="UP001216674">
    <property type="component" value="Unassembled WGS sequence"/>
</dbReference>
<dbReference type="PROSITE" id="PS50043">
    <property type="entry name" value="HTH_LUXR_2"/>
    <property type="match status" value="1"/>
</dbReference>
<dbReference type="PANTHER" id="PTHR44688:SF16">
    <property type="entry name" value="DNA-BINDING TRANSCRIPTIONAL ACTIVATOR DEVR_DOSR"/>
    <property type="match status" value="1"/>
</dbReference>
<feature type="region of interest" description="Disordered" evidence="4">
    <location>
        <begin position="856"/>
        <end position="880"/>
    </location>
</feature>
<dbReference type="InterPro" id="IPR041617">
    <property type="entry name" value="TPR_MalT"/>
</dbReference>
<feature type="compositionally biased region" description="Polar residues" evidence="4">
    <location>
        <begin position="10"/>
        <end position="22"/>
    </location>
</feature>
<dbReference type="InterPro" id="IPR027417">
    <property type="entry name" value="P-loop_NTPase"/>
</dbReference>
<dbReference type="SUPFAM" id="SSF48452">
    <property type="entry name" value="TPR-like"/>
    <property type="match status" value="1"/>
</dbReference>
<name>A0ABT6AT95_9BURK</name>
<dbReference type="SMART" id="SM00421">
    <property type="entry name" value="HTH_LUXR"/>
    <property type="match status" value="1"/>
</dbReference>
<keyword evidence="3" id="KW-0804">Transcription</keyword>
<gene>
    <name evidence="6" type="ORF">P3W85_23270</name>
</gene>
<accession>A0ABT6AT95</accession>
<organism evidence="6 7">
    <name type="scientific">Cupriavidus basilensis</name>
    <dbReference type="NCBI Taxonomy" id="68895"/>
    <lineage>
        <taxon>Bacteria</taxon>
        <taxon>Pseudomonadati</taxon>
        <taxon>Pseudomonadota</taxon>
        <taxon>Betaproteobacteria</taxon>
        <taxon>Burkholderiales</taxon>
        <taxon>Burkholderiaceae</taxon>
        <taxon>Cupriavidus</taxon>
    </lineage>
</organism>
<dbReference type="InterPro" id="IPR041664">
    <property type="entry name" value="AAA_16"/>
</dbReference>
<evidence type="ECO:0000256" key="2">
    <source>
        <dbReference type="ARBA" id="ARBA00023125"/>
    </source>
</evidence>
<keyword evidence="2" id="KW-0238">DNA-binding</keyword>
<dbReference type="RefSeq" id="WP_276266510.1">
    <property type="nucleotide sequence ID" value="NZ_JARJLM010000391.1"/>
</dbReference>
<dbReference type="InterPro" id="IPR016032">
    <property type="entry name" value="Sig_transdc_resp-reg_C-effctor"/>
</dbReference>
<reference evidence="6 7" key="1">
    <citation type="submission" date="2023-03" db="EMBL/GenBank/DDBJ databases">
        <title>Draft assemblies of triclosan tolerant bacteria isolated from returned activated sludge.</title>
        <authorList>
            <person name="Van Hamelsveld S."/>
        </authorList>
    </citation>
    <scope>NUCLEOTIDE SEQUENCE [LARGE SCALE GENOMIC DNA]</scope>
    <source>
        <strain evidence="6 7">GW210010_S58</strain>
    </source>
</reference>